<dbReference type="RefSeq" id="WP_109603629.1">
    <property type="nucleotide sequence ID" value="NZ_QGGI01000001.1"/>
</dbReference>
<dbReference type="CDD" id="cd00751">
    <property type="entry name" value="thiolase"/>
    <property type="match status" value="1"/>
</dbReference>
<dbReference type="Pfam" id="PF02803">
    <property type="entry name" value="Thiolase_C"/>
    <property type="match status" value="1"/>
</dbReference>
<dbReference type="FunFam" id="3.40.47.10:FF:000010">
    <property type="entry name" value="Acetyl-CoA acetyltransferase (Thiolase)"/>
    <property type="match status" value="1"/>
</dbReference>
<dbReference type="PROSITE" id="PS00099">
    <property type="entry name" value="THIOLASE_3"/>
    <property type="match status" value="1"/>
</dbReference>
<evidence type="ECO:0000256" key="3">
    <source>
        <dbReference type="ARBA" id="ARBA00023315"/>
    </source>
</evidence>
<evidence type="ECO:0000259" key="6">
    <source>
        <dbReference type="Pfam" id="PF00108"/>
    </source>
</evidence>
<evidence type="ECO:0000259" key="7">
    <source>
        <dbReference type="Pfam" id="PF02803"/>
    </source>
</evidence>
<evidence type="ECO:0000256" key="1">
    <source>
        <dbReference type="ARBA" id="ARBA00010982"/>
    </source>
</evidence>
<feature type="active site" description="Proton acceptor" evidence="4">
    <location>
        <position position="356"/>
    </location>
</feature>
<dbReference type="AlphaFoldDB" id="A0AA45C989"/>
<dbReference type="PROSITE" id="PS00098">
    <property type="entry name" value="THIOLASE_1"/>
    <property type="match status" value="1"/>
</dbReference>
<dbReference type="InterPro" id="IPR020617">
    <property type="entry name" value="Thiolase_C"/>
</dbReference>
<name>A0AA45C989_9BACT</name>
<dbReference type="InterPro" id="IPR016039">
    <property type="entry name" value="Thiolase-like"/>
</dbReference>
<feature type="active site" description="Acyl-thioester intermediate" evidence="4">
    <location>
        <position position="88"/>
    </location>
</feature>
<reference evidence="8 9" key="1">
    <citation type="submission" date="2018-05" db="EMBL/GenBank/DDBJ databases">
        <title>Genomic Encyclopedia of Type Strains, Phase IV (KMG-IV): sequencing the most valuable type-strain genomes for metagenomic binning, comparative biology and taxonomic classification.</title>
        <authorList>
            <person name="Goeker M."/>
        </authorList>
    </citation>
    <scope>NUCLEOTIDE SEQUENCE [LARGE SCALE GENOMIC DNA]</scope>
    <source>
        <strain evidence="8 9">DSM 24906</strain>
    </source>
</reference>
<dbReference type="InterPro" id="IPR020613">
    <property type="entry name" value="Thiolase_CS"/>
</dbReference>
<feature type="active site" description="Proton acceptor" evidence="4">
    <location>
        <position position="386"/>
    </location>
</feature>
<dbReference type="GO" id="GO:0003988">
    <property type="term" value="F:acetyl-CoA C-acyltransferase activity"/>
    <property type="evidence" value="ECO:0007669"/>
    <property type="project" value="UniProtKB-ARBA"/>
</dbReference>
<proteinExistence type="inferred from homology"/>
<comment type="caution">
    <text evidence="8">The sequence shown here is derived from an EMBL/GenBank/DDBJ whole genome shotgun (WGS) entry which is preliminary data.</text>
</comment>
<keyword evidence="3 5" id="KW-0012">Acyltransferase</keyword>
<organism evidence="8 9">
    <name type="scientific">Oceanotoga teriensis</name>
    <dbReference type="NCBI Taxonomy" id="515440"/>
    <lineage>
        <taxon>Bacteria</taxon>
        <taxon>Thermotogati</taxon>
        <taxon>Thermotogota</taxon>
        <taxon>Thermotogae</taxon>
        <taxon>Petrotogales</taxon>
        <taxon>Petrotogaceae</taxon>
        <taxon>Oceanotoga</taxon>
    </lineage>
</organism>
<gene>
    <name evidence="8" type="ORF">C7380_101215</name>
</gene>
<accession>A0AA45C989</accession>
<dbReference type="InterPro" id="IPR020616">
    <property type="entry name" value="Thiolase_N"/>
</dbReference>
<dbReference type="Pfam" id="PF00108">
    <property type="entry name" value="Thiolase_N"/>
    <property type="match status" value="1"/>
</dbReference>
<dbReference type="InterPro" id="IPR002155">
    <property type="entry name" value="Thiolase"/>
</dbReference>
<dbReference type="PROSITE" id="PS00737">
    <property type="entry name" value="THIOLASE_2"/>
    <property type="match status" value="1"/>
</dbReference>
<dbReference type="SUPFAM" id="SSF53901">
    <property type="entry name" value="Thiolase-like"/>
    <property type="match status" value="2"/>
</dbReference>
<evidence type="ECO:0000313" key="8">
    <source>
        <dbReference type="EMBL" id="PWJ96641.1"/>
    </source>
</evidence>
<evidence type="ECO:0000256" key="2">
    <source>
        <dbReference type="ARBA" id="ARBA00022679"/>
    </source>
</evidence>
<evidence type="ECO:0000256" key="4">
    <source>
        <dbReference type="PIRSR" id="PIRSR000429-1"/>
    </source>
</evidence>
<feature type="domain" description="Thiolase C-terminal" evidence="7">
    <location>
        <begin position="269"/>
        <end position="398"/>
    </location>
</feature>
<keyword evidence="2 5" id="KW-0808">Transferase</keyword>
<dbReference type="PANTHER" id="PTHR18919:SF107">
    <property type="entry name" value="ACETYL-COA ACETYLTRANSFERASE, CYTOSOLIC"/>
    <property type="match status" value="1"/>
</dbReference>
<dbReference type="NCBIfam" id="TIGR01930">
    <property type="entry name" value="AcCoA-C-Actrans"/>
    <property type="match status" value="1"/>
</dbReference>
<evidence type="ECO:0000313" key="9">
    <source>
        <dbReference type="Proteomes" id="UP000245921"/>
    </source>
</evidence>
<dbReference type="Proteomes" id="UP000245921">
    <property type="component" value="Unassembled WGS sequence"/>
</dbReference>
<dbReference type="EMBL" id="QGGI01000001">
    <property type="protein sequence ID" value="PWJ96641.1"/>
    <property type="molecule type" value="Genomic_DNA"/>
</dbReference>
<dbReference type="Gene3D" id="3.40.47.10">
    <property type="match status" value="2"/>
</dbReference>
<sequence length="401" mass="43290">MSKVFIIDAKRTALGTFGGTLKNEPASKLGAHVLKEMISINNLSPNNIDETIIGNILGAGQGMGPGRQVAIYAGIPVESPAYTINMICGSGMKAVMIGATDIMSEQADLVVAGGIENMSMAPYLINSNNRFGSKMGNQTVIDHMINDSLTDVFNQYHMGVTAENIAQKYNISREEQDEFAYTSQLRANQAIENGRFKDEIIPYKIKTRKGEVVFDTDEHPRLTSVEKLGMLRPAFKKDGTVTAGNSSGINDGASIMILASEEAVEKYNLKPIAEIIAFSQAGVDPAFMGLGPVPAIKKVMEKTGLSLDDISLFELNEAFASQSLGVIKELSDYYKKDKNWFMERTNLNGGAIALGHPVGASGNRIIVTLIHEMLKQKKEYGLASLCIGGGMGTAIVIRNLI</sequence>
<feature type="domain" description="Thiolase N-terminal" evidence="6">
    <location>
        <begin position="4"/>
        <end position="262"/>
    </location>
</feature>
<comment type="similarity">
    <text evidence="1 5">Belongs to the thiolase-like superfamily. Thiolase family.</text>
</comment>
<dbReference type="PANTHER" id="PTHR18919">
    <property type="entry name" value="ACETYL-COA C-ACYLTRANSFERASE"/>
    <property type="match status" value="1"/>
</dbReference>
<dbReference type="InterPro" id="IPR020615">
    <property type="entry name" value="Thiolase_acyl_enz_int_AS"/>
</dbReference>
<evidence type="ECO:0000256" key="5">
    <source>
        <dbReference type="RuleBase" id="RU003557"/>
    </source>
</evidence>
<protein>
    <submittedName>
        <fullName evidence="8">Acetyl-CoA C-acetyltransferase</fullName>
    </submittedName>
</protein>
<dbReference type="InterPro" id="IPR020610">
    <property type="entry name" value="Thiolase_AS"/>
</dbReference>
<keyword evidence="9" id="KW-1185">Reference proteome</keyword>
<dbReference type="PIRSF" id="PIRSF000429">
    <property type="entry name" value="Ac-CoA_Ac_transf"/>
    <property type="match status" value="1"/>
</dbReference>